<dbReference type="KEGG" id="otm:OSB_20740"/>
<dbReference type="AlphaFoldDB" id="A0A0K0Y6L2"/>
<organism evidence="1 2">
    <name type="scientific">Octadecabacter temperatus</name>
    <dbReference type="NCBI Taxonomy" id="1458307"/>
    <lineage>
        <taxon>Bacteria</taxon>
        <taxon>Pseudomonadati</taxon>
        <taxon>Pseudomonadota</taxon>
        <taxon>Alphaproteobacteria</taxon>
        <taxon>Rhodobacterales</taxon>
        <taxon>Roseobacteraceae</taxon>
        <taxon>Octadecabacter</taxon>
    </lineage>
</organism>
<accession>A0A0K0Y6L2</accession>
<evidence type="ECO:0000313" key="2">
    <source>
        <dbReference type="Proteomes" id="UP000067444"/>
    </source>
</evidence>
<evidence type="ECO:0000313" key="1">
    <source>
        <dbReference type="EMBL" id="AKS46613.1"/>
    </source>
</evidence>
<protein>
    <submittedName>
        <fullName evidence="1">Uncharacterized protein</fullName>
    </submittedName>
</protein>
<reference evidence="1 2" key="1">
    <citation type="journal article" date="2015" name="Genome Announc.">
        <title>Closed Genome Sequence of Octadecabacter temperatus SB1, the First Mesophilic Species of the Genus Octadecabacter.</title>
        <authorList>
            <person name="Voget S."/>
            <person name="Billerbeck S."/>
            <person name="Simon M."/>
            <person name="Daniel R."/>
        </authorList>
    </citation>
    <scope>NUCLEOTIDE SEQUENCE [LARGE SCALE GENOMIC DNA]</scope>
    <source>
        <strain evidence="1 2">SB1</strain>
    </source>
</reference>
<dbReference type="Proteomes" id="UP000067444">
    <property type="component" value="Chromosome"/>
</dbReference>
<name>A0A0K0Y6L2_9RHOB</name>
<proteinExistence type="predicted"/>
<sequence length="36" mass="3479">MAASPIILFIVAGLGSQALPMAVFAALTGLAFGAGM</sequence>
<keyword evidence="2" id="KW-1185">Reference proteome</keyword>
<dbReference type="EMBL" id="CP012160">
    <property type="protein sequence ID" value="AKS46613.1"/>
    <property type="molecule type" value="Genomic_DNA"/>
</dbReference>
<gene>
    <name evidence="1" type="ORF">OSB_20740</name>
</gene>